<proteinExistence type="predicted"/>
<sequence>MPFWNAVIRKLQRIEMLRKFFFNAFRQTVDVDISIIKRLHVIDSNIRKKCFSNFLCFVNHGFRRTHGILRIKRKQNNFCNSLIDQFLDSGFNAWFCVAHPDFHGNIYQFLKFFLNVFGDHNQRRTFIGPHGFVGFSRFCGSCPQNNSSDQKRTEKPAVIDDFFVH</sequence>
<protein>
    <submittedName>
        <fullName evidence="1">Uncharacterized protein</fullName>
    </submittedName>
</protein>
<organism evidence="1">
    <name type="scientific">bioreactor metagenome</name>
    <dbReference type="NCBI Taxonomy" id="1076179"/>
    <lineage>
        <taxon>unclassified sequences</taxon>
        <taxon>metagenomes</taxon>
        <taxon>ecological metagenomes</taxon>
    </lineage>
</organism>
<gene>
    <name evidence="1" type="ORF">SDC9_155896</name>
</gene>
<reference evidence="1" key="1">
    <citation type="submission" date="2019-08" db="EMBL/GenBank/DDBJ databases">
        <authorList>
            <person name="Kucharzyk K."/>
            <person name="Murdoch R.W."/>
            <person name="Higgins S."/>
            <person name="Loffler F."/>
        </authorList>
    </citation>
    <scope>NUCLEOTIDE SEQUENCE</scope>
</reference>
<dbReference type="EMBL" id="VSSQ01054681">
    <property type="protein sequence ID" value="MPN08612.1"/>
    <property type="molecule type" value="Genomic_DNA"/>
</dbReference>
<comment type="caution">
    <text evidence="1">The sequence shown here is derived from an EMBL/GenBank/DDBJ whole genome shotgun (WGS) entry which is preliminary data.</text>
</comment>
<dbReference type="AlphaFoldDB" id="A0A645F524"/>
<accession>A0A645F524</accession>
<name>A0A645F524_9ZZZZ</name>
<evidence type="ECO:0000313" key="1">
    <source>
        <dbReference type="EMBL" id="MPN08612.1"/>
    </source>
</evidence>